<dbReference type="InterPro" id="IPR002364">
    <property type="entry name" value="Quin_OxRdtase/zeta-crystal_CS"/>
</dbReference>
<dbReference type="Proteomes" id="UP001324287">
    <property type="component" value="Chromosome"/>
</dbReference>
<sequence>MSLDEVDQPTPGEGQVLVKVRAAALNFPDVLMAMGMYQEKPPLPYTPGVELCGEIVETGQRVIGSPSGGPGAFAEYALMDANNAWPVPDSVTDEKAASLYLTYQTGYVGLHRRAHIQAGDWVLVHAGAGGVGTAAIQLAKAAGAKVIATAGGARKTEVCTSLGADHVIDYTTEDFVPIVKEVTGGHGADIVYDPVGGDVFDKSTKCIAFEGRLVVVGFTSGRIPEAKANHLLVKNYSVVGLHWGLYRKHEPAIFGTVHDELIKLVGSGAVDPLVGSRCRWTRHLRRWGSSPTGAPWARSSSSPDRRRLPWARHDRDSADRRAGAPAGRLLALRRSVLRGAGVRRVCGLRDRQARRHAVPEPRRELPLRHPRPAPRARVPRLHGVRLLRRRTADHPADLRGPELAGGAGAGGRAVRRPPGRAAAARSPLVPRGGAVAAHPARVGDPSAAGPDGAPGRGHARGAGRAGRRRPPGGGGELLSRVSAAVRGPGHPDRGGADLMGRDLRRARLRGASLRGAYLIGADLRGADLGTADLLGADLRAADLRGADLGRVLFLTQPQVTAARGDMSTRLPVAVSAPAHWA</sequence>
<feature type="region of interest" description="Disordered" evidence="1">
    <location>
        <begin position="351"/>
        <end position="375"/>
    </location>
</feature>
<dbReference type="SUPFAM" id="SSF141571">
    <property type="entry name" value="Pentapeptide repeat-like"/>
    <property type="match status" value="1"/>
</dbReference>
<evidence type="ECO:0000259" key="2">
    <source>
        <dbReference type="SMART" id="SM00829"/>
    </source>
</evidence>
<reference evidence="3 4" key="1">
    <citation type="submission" date="2023-12" db="EMBL/GenBank/DDBJ databases">
        <title>Blastococcus brunescens sp. nov., an actonobacterium isolated from sandstone collected in sahara desert.</title>
        <authorList>
            <person name="Gtari M."/>
            <person name="Ghodhbane F."/>
        </authorList>
    </citation>
    <scope>NUCLEOTIDE SEQUENCE [LARGE SCALE GENOMIC DNA]</scope>
    <source>
        <strain evidence="3 4">BMG 8361</strain>
    </source>
</reference>
<dbReference type="RefSeq" id="WP_324277792.1">
    <property type="nucleotide sequence ID" value="NZ_CP141261.1"/>
</dbReference>
<feature type="compositionally biased region" description="Basic and acidic residues" evidence="1">
    <location>
        <begin position="390"/>
        <end position="400"/>
    </location>
</feature>
<dbReference type="SMART" id="SM00829">
    <property type="entry name" value="PKS_ER"/>
    <property type="match status" value="1"/>
</dbReference>
<keyword evidence="4" id="KW-1185">Reference proteome</keyword>
<feature type="compositionally biased region" description="Basic and acidic residues" evidence="1">
    <location>
        <begin position="303"/>
        <end position="322"/>
    </location>
</feature>
<gene>
    <name evidence="3" type="ORF">U6N30_14310</name>
</gene>
<dbReference type="InterPro" id="IPR013154">
    <property type="entry name" value="ADH-like_N"/>
</dbReference>
<dbReference type="PROSITE" id="PS01162">
    <property type="entry name" value="QOR_ZETA_CRYSTAL"/>
    <property type="match status" value="1"/>
</dbReference>
<dbReference type="Gene3D" id="3.40.50.720">
    <property type="entry name" value="NAD(P)-binding Rossmann-like Domain"/>
    <property type="match status" value="1"/>
</dbReference>
<dbReference type="InterPro" id="IPR036291">
    <property type="entry name" value="NAD(P)-bd_dom_sf"/>
</dbReference>
<dbReference type="InterPro" id="IPR011032">
    <property type="entry name" value="GroES-like_sf"/>
</dbReference>
<dbReference type="Pfam" id="PF08240">
    <property type="entry name" value="ADH_N"/>
    <property type="match status" value="1"/>
</dbReference>
<dbReference type="InterPro" id="IPR020843">
    <property type="entry name" value="ER"/>
</dbReference>
<evidence type="ECO:0000313" key="3">
    <source>
        <dbReference type="EMBL" id="WRL66480.1"/>
    </source>
</evidence>
<feature type="compositionally biased region" description="Basic and acidic residues" evidence="1">
    <location>
        <begin position="351"/>
        <end position="367"/>
    </location>
</feature>
<feature type="region of interest" description="Disordered" evidence="1">
    <location>
        <begin position="389"/>
        <end position="478"/>
    </location>
</feature>
<dbReference type="Gene3D" id="2.160.20.80">
    <property type="entry name" value="E3 ubiquitin-protein ligase SopA"/>
    <property type="match status" value="1"/>
</dbReference>
<dbReference type="EMBL" id="CP141261">
    <property type="protein sequence ID" value="WRL66480.1"/>
    <property type="molecule type" value="Genomic_DNA"/>
</dbReference>
<dbReference type="InterPro" id="IPR013149">
    <property type="entry name" value="ADH-like_C"/>
</dbReference>
<dbReference type="Pfam" id="PF00107">
    <property type="entry name" value="ADH_zinc_N"/>
    <property type="match status" value="1"/>
</dbReference>
<dbReference type="SUPFAM" id="SSF50129">
    <property type="entry name" value="GroES-like"/>
    <property type="match status" value="1"/>
</dbReference>
<evidence type="ECO:0000313" key="4">
    <source>
        <dbReference type="Proteomes" id="UP001324287"/>
    </source>
</evidence>
<dbReference type="CDD" id="cd08241">
    <property type="entry name" value="QOR1"/>
    <property type="match status" value="1"/>
</dbReference>
<name>A0ABZ1B6P4_9ACTN</name>
<organism evidence="3 4">
    <name type="scientific">Blastococcus brunescens</name>
    <dbReference type="NCBI Taxonomy" id="1564165"/>
    <lineage>
        <taxon>Bacteria</taxon>
        <taxon>Bacillati</taxon>
        <taxon>Actinomycetota</taxon>
        <taxon>Actinomycetes</taxon>
        <taxon>Geodermatophilales</taxon>
        <taxon>Geodermatophilaceae</taxon>
        <taxon>Blastococcus</taxon>
    </lineage>
</organism>
<proteinExistence type="predicted"/>
<feature type="domain" description="Enoyl reductase (ER)" evidence="2">
    <location>
        <begin position="2"/>
        <end position="337"/>
    </location>
</feature>
<feature type="region of interest" description="Disordered" evidence="1">
    <location>
        <begin position="287"/>
        <end position="323"/>
    </location>
</feature>
<protein>
    <submittedName>
        <fullName evidence="3">Zinc-binding dehydrogenase</fullName>
    </submittedName>
</protein>
<feature type="compositionally biased region" description="Low complexity" evidence="1">
    <location>
        <begin position="443"/>
        <end position="453"/>
    </location>
</feature>
<evidence type="ECO:0000256" key="1">
    <source>
        <dbReference type="SAM" id="MobiDB-lite"/>
    </source>
</evidence>
<dbReference type="Gene3D" id="3.90.180.10">
    <property type="entry name" value="Medium-chain alcohol dehydrogenases, catalytic domain"/>
    <property type="match status" value="1"/>
</dbReference>
<dbReference type="InterPro" id="IPR051397">
    <property type="entry name" value="Zn-ADH-like_protein"/>
</dbReference>
<dbReference type="SUPFAM" id="SSF51735">
    <property type="entry name" value="NAD(P)-binding Rossmann-fold domains"/>
    <property type="match status" value="1"/>
</dbReference>
<dbReference type="PANTHER" id="PTHR43677:SF4">
    <property type="entry name" value="QUINONE OXIDOREDUCTASE-LIKE PROTEIN 2"/>
    <property type="match status" value="1"/>
</dbReference>
<dbReference type="Pfam" id="PF00805">
    <property type="entry name" value="Pentapeptide"/>
    <property type="match status" value="1"/>
</dbReference>
<feature type="compositionally biased region" description="Basic residues" evidence="1">
    <location>
        <begin position="457"/>
        <end position="470"/>
    </location>
</feature>
<dbReference type="InterPro" id="IPR001646">
    <property type="entry name" value="5peptide_repeat"/>
</dbReference>
<accession>A0ABZ1B6P4</accession>
<dbReference type="PANTHER" id="PTHR43677">
    <property type="entry name" value="SHORT-CHAIN DEHYDROGENASE/REDUCTASE"/>
    <property type="match status" value="1"/>
</dbReference>